<reference evidence="5" key="1">
    <citation type="submission" date="2021-10" db="EMBL/GenBank/DDBJ databases">
        <authorList>
            <person name="Lavering E.D."/>
            <person name="James R."/>
            <person name="Fairholm J.D."/>
            <person name="Ogilvie B.H."/>
            <person name="Thurgood T.L."/>
            <person name="Robison R.A."/>
            <person name="Grose J.H."/>
        </authorList>
    </citation>
    <scope>NUCLEOTIDE SEQUENCE</scope>
</reference>
<evidence type="ECO:0000313" key="5">
    <source>
        <dbReference type="EMBL" id="UGO51093.1"/>
    </source>
</evidence>
<dbReference type="SUPFAM" id="SSF52540">
    <property type="entry name" value="P-loop containing nucleoside triphosphate hydrolases"/>
    <property type="match status" value="1"/>
</dbReference>
<dbReference type="PANTHER" id="PTHR30473:SF2">
    <property type="entry name" value="PIN DOMAIN-CONTAINING PROTEIN"/>
    <property type="match status" value="1"/>
</dbReference>
<proteinExistence type="predicted"/>
<dbReference type="InterPro" id="IPR027417">
    <property type="entry name" value="P-loop_NTPase"/>
</dbReference>
<dbReference type="InterPro" id="IPR051451">
    <property type="entry name" value="PhoH2-like"/>
</dbReference>
<evidence type="ECO:0000259" key="4">
    <source>
        <dbReference type="Pfam" id="PF13638"/>
    </source>
</evidence>
<dbReference type="Pfam" id="PF02562">
    <property type="entry name" value="PhoH"/>
    <property type="match status" value="1"/>
</dbReference>
<evidence type="ECO:0000256" key="2">
    <source>
        <dbReference type="ARBA" id="ARBA00022840"/>
    </source>
</evidence>
<dbReference type="Gene3D" id="3.40.50.1010">
    <property type="entry name" value="5'-nuclease"/>
    <property type="match status" value="1"/>
</dbReference>
<dbReference type="EMBL" id="OK499992">
    <property type="protein sequence ID" value="UGO51093.1"/>
    <property type="molecule type" value="Genomic_DNA"/>
</dbReference>
<dbReference type="Proteomes" id="UP000827544">
    <property type="component" value="Segment"/>
</dbReference>
<name>A0AAE8YW82_9CAUD</name>
<keyword evidence="6" id="KW-1185">Reference proteome</keyword>
<dbReference type="PANTHER" id="PTHR30473">
    <property type="entry name" value="PROTEIN PHOH"/>
    <property type="match status" value="1"/>
</dbReference>
<dbReference type="InterPro" id="IPR003714">
    <property type="entry name" value="PhoH"/>
</dbReference>
<accession>A0AAE8YW82</accession>
<evidence type="ECO:0000256" key="1">
    <source>
        <dbReference type="ARBA" id="ARBA00022741"/>
    </source>
</evidence>
<keyword evidence="1" id="KW-0547">Nucleotide-binding</keyword>
<dbReference type="Gene3D" id="3.40.50.300">
    <property type="entry name" value="P-loop containing nucleotide triphosphate hydrolases"/>
    <property type="match status" value="1"/>
</dbReference>
<evidence type="ECO:0000259" key="3">
    <source>
        <dbReference type="Pfam" id="PF02562"/>
    </source>
</evidence>
<protein>
    <submittedName>
        <fullName evidence="5">PhoH-like protein</fullName>
    </submittedName>
</protein>
<dbReference type="Pfam" id="PF13638">
    <property type="entry name" value="PIN_4"/>
    <property type="match status" value="1"/>
</dbReference>
<keyword evidence="2" id="KW-0067">ATP-binding</keyword>
<evidence type="ECO:0000313" key="6">
    <source>
        <dbReference type="Proteomes" id="UP000827544"/>
    </source>
</evidence>
<feature type="domain" description="PhoH-like protein" evidence="3">
    <location>
        <begin position="210"/>
        <end position="404"/>
    </location>
</feature>
<sequence length="412" mass="47588">MKFITDTNALLKKPEVVFDFDCVIPSHVLREVEQLELKRKSDKTLQFQIRRLKKFLDANEGNPHIYYDLRDYKFTLEKAEDNGFDAQYVDNILIQICHDNGYGIITDDRLLKEKAKLYNIPIQKMDESNFVDNKGFQEFEMSETGYNRMMETPENNHFGLMINEYAIVNNCVDGELLDIVKWTGQTTKSLRDAKGKLGAEFRTNQFDKFKPRDEQQIMAIDSIRSNQLTIIRGRAGSGKSLITLNTAWRMVEEEGYKLVMFVNPTPLREAQELGFYKGDRMEKLMQSAVGTMLKSKFGDEMVIQEQILLNRLDILPFVDLRGWDSGDSKTIVWILEAQNLTADLMKLGLQRITENTKVVVDGDYFAQVDKDAYSSNNGMKRMSEVFRGLDLFGEIELQQVHRSRVADIADLM</sequence>
<dbReference type="GO" id="GO:0005524">
    <property type="term" value="F:ATP binding"/>
    <property type="evidence" value="ECO:0007669"/>
    <property type="project" value="UniProtKB-KW"/>
</dbReference>
<dbReference type="InterPro" id="IPR002716">
    <property type="entry name" value="PIN_dom"/>
</dbReference>
<organism evidence="5 6">
    <name type="scientific">Bacillus phage vB_BanS_Nate</name>
    <dbReference type="NCBI Taxonomy" id="2894788"/>
    <lineage>
        <taxon>Viruses</taxon>
        <taxon>Duplodnaviria</taxon>
        <taxon>Heunggongvirae</taxon>
        <taxon>Uroviricota</taxon>
        <taxon>Caudoviricetes</taxon>
        <taxon>Joanripponvirinae</taxon>
        <taxon>Natevirus</taxon>
        <taxon>Natevirus nate</taxon>
    </lineage>
</organism>
<feature type="domain" description="PIN" evidence="4">
    <location>
        <begin position="3"/>
        <end position="124"/>
    </location>
</feature>
<gene>
    <name evidence="5" type="ORF">NATE_259</name>
</gene>